<evidence type="ECO:0000256" key="1">
    <source>
        <dbReference type="SAM" id="SignalP"/>
    </source>
</evidence>
<protein>
    <recommendedName>
        <fullName evidence="4">Lipoprotein LppJ</fullName>
    </recommendedName>
</protein>
<evidence type="ECO:0008006" key="4">
    <source>
        <dbReference type="Google" id="ProtNLM"/>
    </source>
</evidence>
<dbReference type="EMBL" id="JAPQYE010000015">
    <property type="protein sequence ID" value="MCZ0731180.1"/>
    <property type="molecule type" value="Genomic_DNA"/>
</dbReference>
<gene>
    <name evidence="2" type="ORF">OY187_24295</name>
</gene>
<name>A0ABT4HLU6_MYCIR</name>
<organism evidence="2 3">
    <name type="scientific">Mycolicibacterium iranicum</name>
    <name type="common">Mycobacterium iranicum</name>
    <dbReference type="NCBI Taxonomy" id="912594"/>
    <lineage>
        <taxon>Bacteria</taxon>
        <taxon>Bacillati</taxon>
        <taxon>Actinomycetota</taxon>
        <taxon>Actinomycetes</taxon>
        <taxon>Mycobacteriales</taxon>
        <taxon>Mycobacteriaceae</taxon>
        <taxon>Mycolicibacterium</taxon>
    </lineage>
</organism>
<feature type="chain" id="PRO_5047491112" description="Lipoprotein LppJ" evidence="1">
    <location>
        <begin position="31"/>
        <end position="185"/>
    </location>
</feature>
<keyword evidence="1" id="KW-0732">Signal</keyword>
<accession>A0ABT4HLU6</accession>
<evidence type="ECO:0000313" key="2">
    <source>
        <dbReference type="EMBL" id="MCZ0731180.1"/>
    </source>
</evidence>
<feature type="signal peptide" evidence="1">
    <location>
        <begin position="1"/>
        <end position="30"/>
    </location>
</feature>
<dbReference type="RefSeq" id="WP_268787469.1">
    <property type="nucleotide sequence ID" value="NZ_JAPQYE010000015.1"/>
</dbReference>
<proteinExistence type="predicted"/>
<evidence type="ECO:0000313" key="3">
    <source>
        <dbReference type="Proteomes" id="UP001084650"/>
    </source>
</evidence>
<dbReference type="Proteomes" id="UP001084650">
    <property type="component" value="Unassembled WGS sequence"/>
</dbReference>
<comment type="caution">
    <text evidence="2">The sequence shown here is derived from an EMBL/GenBank/DDBJ whole genome shotgun (WGS) entry which is preliminary data.</text>
</comment>
<keyword evidence="3" id="KW-1185">Reference proteome</keyword>
<reference evidence="2" key="1">
    <citation type="submission" date="2022-12" db="EMBL/GenBank/DDBJ databases">
        <title>Whole genome sequence of Mycolicibacterium iranicum strain SBH312.</title>
        <authorList>
            <person name="Jani J."/>
            <person name="Arifin Mustapha Z."/>
            <person name="Ahmed K."/>
            <person name="Kai Ling C."/>
        </authorList>
    </citation>
    <scope>NUCLEOTIDE SEQUENCE</scope>
    <source>
        <strain evidence="2">SBH312</strain>
    </source>
</reference>
<sequence>MTTTPMNNRRARRRTAALLVLLATALPATGGCSEMIPFKRDRPEPTPISDEESRAQVVDAAKAITQAANLDIAYASYGWEWCNDQGEPPFRSRVDLAFVVPPGTDNVDMAKEVASKVAGVPGWEAGTPPGIHTAGDAVHQGNVWAVIGPGNYPERGGVRIFGECRNMNDHRQGGGVEITDEVRGG</sequence>